<dbReference type="PROSITE" id="PS50011">
    <property type="entry name" value="PROTEIN_KINASE_DOM"/>
    <property type="match status" value="1"/>
</dbReference>
<comment type="caution">
    <text evidence="8">The sequence shown here is derived from an EMBL/GenBank/DDBJ whole genome shotgun (WGS) entry which is preliminary data.</text>
</comment>
<dbReference type="InterPro" id="IPR018391">
    <property type="entry name" value="PQQ_b-propeller_rpt"/>
</dbReference>
<dbReference type="CDD" id="cd14014">
    <property type="entry name" value="STKc_PknB_like"/>
    <property type="match status" value="1"/>
</dbReference>
<evidence type="ECO:0000256" key="1">
    <source>
        <dbReference type="ARBA" id="ARBA00022679"/>
    </source>
</evidence>
<feature type="region of interest" description="Disordered" evidence="6">
    <location>
        <begin position="366"/>
        <end position="390"/>
    </location>
</feature>
<dbReference type="Gene3D" id="1.10.510.10">
    <property type="entry name" value="Transferase(Phosphotransferase) domain 1"/>
    <property type="match status" value="1"/>
</dbReference>
<evidence type="ECO:0000256" key="6">
    <source>
        <dbReference type="SAM" id="MobiDB-lite"/>
    </source>
</evidence>
<dbReference type="GO" id="GO:0004674">
    <property type="term" value="F:protein serine/threonine kinase activity"/>
    <property type="evidence" value="ECO:0007669"/>
    <property type="project" value="TreeGrafter"/>
</dbReference>
<dbReference type="InterPro" id="IPR011009">
    <property type="entry name" value="Kinase-like_dom_sf"/>
</dbReference>
<accession>A0A8H1L2G8</accession>
<dbReference type="Gene3D" id="2.40.128.630">
    <property type="match status" value="1"/>
</dbReference>
<dbReference type="SMART" id="SM00564">
    <property type="entry name" value="PQQ"/>
    <property type="match status" value="7"/>
</dbReference>
<dbReference type="InterPro" id="IPR017441">
    <property type="entry name" value="Protein_kinase_ATP_BS"/>
</dbReference>
<organism evidence="8 9">
    <name type="scientific">Streptomyces albus</name>
    <dbReference type="NCBI Taxonomy" id="1888"/>
    <lineage>
        <taxon>Bacteria</taxon>
        <taxon>Bacillati</taxon>
        <taxon>Actinomycetota</taxon>
        <taxon>Actinomycetes</taxon>
        <taxon>Kitasatosporales</taxon>
        <taxon>Streptomycetaceae</taxon>
        <taxon>Streptomyces</taxon>
    </lineage>
</organism>
<evidence type="ECO:0000256" key="5">
    <source>
        <dbReference type="PROSITE-ProRule" id="PRU10141"/>
    </source>
</evidence>
<dbReference type="Pfam" id="PF00069">
    <property type="entry name" value="Pkinase"/>
    <property type="match status" value="1"/>
</dbReference>
<evidence type="ECO:0000313" key="8">
    <source>
        <dbReference type="EMBL" id="TGG76232.1"/>
    </source>
</evidence>
<sequence length="730" mass="77319">MAPSCTPLAAEDPEQVGQYRLVGRLGRGGMGQVYLGRSASGRLVAVKVVRAELGHDPGLRRRFVREVAAARRVTGFFTAAVVDADPEGDPPWLATAYVPGVPLSTAVAEHGAWSERAVRTLGAALAEALEGIHHAGLVHRDLKPSNVLLAADGPRVIDFGISLAADDTQLTQTGMLIGTPGFISPEQLVGDPTTAASDIFALGAVLAWTATGSGPYGQGSAHAVNYRVAHEEPDLSALPGDLARVVARCLDKDPSRRPTASQLIAELGHMAEGADRGPLTEIEWLPPAVSAAIGREGAATQAPPETRQPTAPDRPERADRADRADGPRPRPPTPSRRSRGVVLGVAGAAALAILLSVLFLPFPDDSHGSDGPAKSASPGPHGPALSPVWSFHPDKDVTATPVYADGRIYTTDGNGTLYAVKAGTGTELWKFRQTGNKVTAGPFVVDGIVYFAGDNHRLYALDARSGRTRWESEYKSSVSSLTIADGRVYDAIDVSDEATDYSVLHARDARTGRKLWSEERSAGNLVAAGGRLYYSLDDRVTALRGKDGSTLWEAKTDMASVDTLVVNGGLMHLGGDGRDSGKAEFAVEARDSGTGKKVWSASFPQKRGTWSPPARPLVAGGLVHWSGHDRVHSFTADTGDEVWRRRIPGSVGVDESGAEGSLQPLGVERGALHLQGRGGHLYTLDARTGACRWKCAPRRYGRVAEWKTAPAALKNGVLYSGDRKLRASRL</sequence>
<gene>
    <name evidence="8" type="ORF">D8771_29915</name>
</gene>
<dbReference type="GO" id="GO:0005524">
    <property type="term" value="F:ATP binding"/>
    <property type="evidence" value="ECO:0007669"/>
    <property type="project" value="UniProtKB-UniRule"/>
</dbReference>
<evidence type="ECO:0000259" key="7">
    <source>
        <dbReference type="PROSITE" id="PS50011"/>
    </source>
</evidence>
<dbReference type="PROSITE" id="PS00108">
    <property type="entry name" value="PROTEIN_KINASE_ST"/>
    <property type="match status" value="1"/>
</dbReference>
<dbReference type="Pfam" id="PF13360">
    <property type="entry name" value="PQQ_2"/>
    <property type="match status" value="2"/>
</dbReference>
<dbReference type="PANTHER" id="PTHR43289">
    <property type="entry name" value="MITOGEN-ACTIVATED PROTEIN KINASE KINASE KINASE 20-RELATED"/>
    <property type="match status" value="1"/>
</dbReference>
<dbReference type="EMBL" id="RCIY01000106">
    <property type="protein sequence ID" value="TGG76232.1"/>
    <property type="molecule type" value="Genomic_DNA"/>
</dbReference>
<evidence type="ECO:0000256" key="2">
    <source>
        <dbReference type="ARBA" id="ARBA00022741"/>
    </source>
</evidence>
<name>A0A8H1L2G8_9ACTN</name>
<dbReference type="SMART" id="SM00220">
    <property type="entry name" value="S_TKc"/>
    <property type="match status" value="1"/>
</dbReference>
<keyword evidence="3" id="KW-0418">Kinase</keyword>
<dbReference type="PANTHER" id="PTHR43289:SF34">
    <property type="entry name" value="SERINE_THREONINE-PROTEIN KINASE YBDM-RELATED"/>
    <property type="match status" value="1"/>
</dbReference>
<dbReference type="Gene3D" id="3.30.200.20">
    <property type="entry name" value="Phosphorylase Kinase, domain 1"/>
    <property type="match status" value="1"/>
</dbReference>
<evidence type="ECO:0000256" key="3">
    <source>
        <dbReference type="ARBA" id="ARBA00022777"/>
    </source>
</evidence>
<proteinExistence type="predicted"/>
<feature type="compositionally biased region" description="Basic and acidic residues" evidence="6">
    <location>
        <begin position="313"/>
        <end position="328"/>
    </location>
</feature>
<reference evidence="8 9" key="1">
    <citation type="submission" date="2018-10" db="EMBL/GenBank/DDBJ databases">
        <title>Isolation of pseudouridimycin from Streptomyces albus DSM 40763.</title>
        <authorList>
            <person name="Rosenqvist P."/>
            <person name="Metsae-Ketelae M."/>
            <person name="Virta P."/>
        </authorList>
    </citation>
    <scope>NUCLEOTIDE SEQUENCE [LARGE SCALE GENOMIC DNA]</scope>
    <source>
        <strain evidence="8 9">DSM 40763</strain>
    </source>
</reference>
<feature type="binding site" evidence="5">
    <location>
        <position position="47"/>
    </location>
    <ligand>
        <name>ATP</name>
        <dbReference type="ChEBI" id="CHEBI:30616"/>
    </ligand>
</feature>
<dbReference type="InterPro" id="IPR002372">
    <property type="entry name" value="PQQ_rpt_dom"/>
</dbReference>
<dbReference type="InterPro" id="IPR000719">
    <property type="entry name" value="Prot_kinase_dom"/>
</dbReference>
<dbReference type="Proteomes" id="UP000298111">
    <property type="component" value="Unassembled WGS sequence"/>
</dbReference>
<dbReference type="SUPFAM" id="SSF50998">
    <property type="entry name" value="Quinoprotein alcohol dehydrogenase-like"/>
    <property type="match status" value="2"/>
</dbReference>
<keyword evidence="4 5" id="KW-0067">ATP-binding</keyword>
<feature type="domain" description="Protein kinase" evidence="7">
    <location>
        <begin position="19"/>
        <end position="272"/>
    </location>
</feature>
<protein>
    <recommendedName>
        <fullName evidence="7">Protein kinase domain-containing protein</fullName>
    </recommendedName>
</protein>
<dbReference type="InterPro" id="IPR015943">
    <property type="entry name" value="WD40/YVTN_repeat-like_dom_sf"/>
</dbReference>
<evidence type="ECO:0000256" key="4">
    <source>
        <dbReference type="ARBA" id="ARBA00022840"/>
    </source>
</evidence>
<keyword evidence="1" id="KW-0808">Transferase</keyword>
<feature type="region of interest" description="Disordered" evidence="6">
    <location>
        <begin position="295"/>
        <end position="339"/>
    </location>
</feature>
<keyword evidence="2 5" id="KW-0547">Nucleotide-binding</keyword>
<dbReference type="PROSITE" id="PS00107">
    <property type="entry name" value="PROTEIN_KINASE_ATP"/>
    <property type="match status" value="1"/>
</dbReference>
<dbReference type="AlphaFoldDB" id="A0A8H1L2G8"/>
<dbReference type="Gene3D" id="2.130.10.10">
    <property type="entry name" value="YVTN repeat-like/Quinoprotein amine dehydrogenase"/>
    <property type="match status" value="1"/>
</dbReference>
<dbReference type="InterPro" id="IPR008271">
    <property type="entry name" value="Ser/Thr_kinase_AS"/>
</dbReference>
<dbReference type="InterPro" id="IPR011047">
    <property type="entry name" value="Quinoprotein_ADH-like_sf"/>
</dbReference>
<evidence type="ECO:0000313" key="9">
    <source>
        <dbReference type="Proteomes" id="UP000298111"/>
    </source>
</evidence>
<dbReference type="SUPFAM" id="SSF56112">
    <property type="entry name" value="Protein kinase-like (PK-like)"/>
    <property type="match status" value="1"/>
</dbReference>